<dbReference type="AlphaFoldDB" id="A0AAD1ULU2"/>
<dbReference type="EMBL" id="CAMPGE010010350">
    <property type="protein sequence ID" value="CAI2369202.1"/>
    <property type="molecule type" value="Genomic_DNA"/>
</dbReference>
<sequence>MNPFIDNNDFSSLSQKNDLADPWHCFGQDSGANNLFGEMELKLEDLGFYDSQKQKSTPSGNKNPEITIDSKDIALSPLGALMKKKGVRSLTKSLKGRKDVILRSLLRKIRKFHRDLLTLKTSYSMKKRYTQPQRKEFLVTYIEEEFGLEPTEKLLNVFDQFLFLRPEDASLYKEMLYKFSCSRLKILLKDPSFNCLIYHYFFEVDQVTLDRDTRLGLQILMKIGGMC</sequence>
<organism evidence="1 2">
    <name type="scientific">Euplotes crassus</name>
    <dbReference type="NCBI Taxonomy" id="5936"/>
    <lineage>
        <taxon>Eukaryota</taxon>
        <taxon>Sar</taxon>
        <taxon>Alveolata</taxon>
        <taxon>Ciliophora</taxon>
        <taxon>Intramacronucleata</taxon>
        <taxon>Spirotrichea</taxon>
        <taxon>Hypotrichia</taxon>
        <taxon>Euplotida</taxon>
        <taxon>Euplotidae</taxon>
        <taxon>Moneuplotes</taxon>
    </lineage>
</organism>
<dbReference type="Proteomes" id="UP001295684">
    <property type="component" value="Unassembled WGS sequence"/>
</dbReference>
<proteinExistence type="predicted"/>
<protein>
    <submittedName>
        <fullName evidence="1">Uncharacterized protein</fullName>
    </submittedName>
</protein>
<accession>A0AAD1ULU2</accession>
<evidence type="ECO:0000313" key="2">
    <source>
        <dbReference type="Proteomes" id="UP001295684"/>
    </source>
</evidence>
<name>A0AAD1ULU2_EUPCR</name>
<reference evidence="1" key="1">
    <citation type="submission" date="2023-07" db="EMBL/GenBank/DDBJ databases">
        <authorList>
            <consortium name="AG Swart"/>
            <person name="Singh M."/>
            <person name="Singh A."/>
            <person name="Seah K."/>
            <person name="Emmerich C."/>
        </authorList>
    </citation>
    <scope>NUCLEOTIDE SEQUENCE</scope>
    <source>
        <strain evidence="1">DP1</strain>
    </source>
</reference>
<evidence type="ECO:0000313" key="1">
    <source>
        <dbReference type="EMBL" id="CAI2369202.1"/>
    </source>
</evidence>
<keyword evidence="2" id="KW-1185">Reference proteome</keyword>
<comment type="caution">
    <text evidence="1">The sequence shown here is derived from an EMBL/GenBank/DDBJ whole genome shotgun (WGS) entry which is preliminary data.</text>
</comment>
<gene>
    <name evidence="1" type="ORF">ECRASSUSDP1_LOCUS10500</name>
</gene>